<proteinExistence type="predicted"/>
<keyword evidence="1" id="KW-1133">Transmembrane helix</keyword>
<organism evidence="2 3">
    <name type="scientific">Prorocentrum cordatum</name>
    <dbReference type="NCBI Taxonomy" id="2364126"/>
    <lineage>
        <taxon>Eukaryota</taxon>
        <taxon>Sar</taxon>
        <taxon>Alveolata</taxon>
        <taxon>Dinophyceae</taxon>
        <taxon>Prorocentrales</taxon>
        <taxon>Prorocentraceae</taxon>
        <taxon>Prorocentrum</taxon>
    </lineage>
</organism>
<keyword evidence="1" id="KW-0812">Transmembrane</keyword>
<comment type="caution">
    <text evidence="2">The sequence shown here is derived from an EMBL/GenBank/DDBJ whole genome shotgun (WGS) entry which is preliminary data.</text>
</comment>
<dbReference type="EMBL" id="CAUYUJ010002642">
    <property type="protein sequence ID" value="CAK0801701.1"/>
    <property type="molecule type" value="Genomic_DNA"/>
</dbReference>
<gene>
    <name evidence="2" type="ORF">PCOR1329_LOCUS9483</name>
</gene>
<evidence type="ECO:0000256" key="1">
    <source>
        <dbReference type="SAM" id="Phobius"/>
    </source>
</evidence>
<protein>
    <submittedName>
        <fullName evidence="2">Uncharacterized protein</fullName>
    </submittedName>
</protein>
<feature type="transmembrane region" description="Helical" evidence="1">
    <location>
        <begin position="97"/>
        <end position="115"/>
    </location>
</feature>
<name>A0ABN9QEH9_9DINO</name>
<evidence type="ECO:0000313" key="2">
    <source>
        <dbReference type="EMBL" id="CAK0801701.1"/>
    </source>
</evidence>
<accession>A0ABN9QEH9</accession>
<evidence type="ECO:0000313" key="3">
    <source>
        <dbReference type="Proteomes" id="UP001189429"/>
    </source>
</evidence>
<keyword evidence="3" id="KW-1185">Reference proteome</keyword>
<reference evidence="2" key="1">
    <citation type="submission" date="2023-10" db="EMBL/GenBank/DDBJ databases">
        <authorList>
            <person name="Chen Y."/>
            <person name="Shah S."/>
            <person name="Dougan E. K."/>
            <person name="Thang M."/>
            <person name="Chan C."/>
        </authorList>
    </citation>
    <scope>NUCLEOTIDE SEQUENCE [LARGE SCALE GENOMIC DNA]</scope>
</reference>
<keyword evidence="1" id="KW-0472">Membrane</keyword>
<dbReference type="Proteomes" id="UP001189429">
    <property type="component" value="Unassembled WGS sequence"/>
</dbReference>
<sequence>MKVMKEGDSIRMQSQEVKFMDETAEEDDETEHCGILRFELWVLTTIEANTKRQGLAWSEPNDDPALNAPTKGRSMSDQFAAFAFDFSGFDTALLKKVLPVIIFALLCLVLLRWLGLL</sequence>